<dbReference type="AlphaFoldDB" id="A0A3M7PZ44"/>
<gene>
    <name evidence="1" type="ORF">BpHYR1_042607</name>
</gene>
<reference evidence="1 2" key="1">
    <citation type="journal article" date="2018" name="Sci. Rep.">
        <title>Genomic signatures of local adaptation to the degree of environmental predictability in rotifers.</title>
        <authorList>
            <person name="Franch-Gras L."/>
            <person name="Hahn C."/>
            <person name="Garcia-Roger E.M."/>
            <person name="Carmona M.J."/>
            <person name="Serra M."/>
            <person name="Gomez A."/>
        </authorList>
    </citation>
    <scope>NUCLEOTIDE SEQUENCE [LARGE SCALE GENOMIC DNA]</scope>
    <source>
        <strain evidence="1">HYR1</strain>
    </source>
</reference>
<keyword evidence="2" id="KW-1185">Reference proteome</keyword>
<comment type="caution">
    <text evidence="1">The sequence shown here is derived from an EMBL/GenBank/DDBJ whole genome shotgun (WGS) entry which is preliminary data.</text>
</comment>
<sequence length="116" mass="13404">MLQHSATYFVYIGIKTSWTVFTRLKINSTFLKTPFEFSEKKRNKAVLAFLICFSPLKKVTGVFFSGRGTDDMRNRNLCQTIWFRSLDSLVLVIFYPVNTISTRIVVGDAIFDFLTI</sequence>
<organism evidence="1 2">
    <name type="scientific">Brachionus plicatilis</name>
    <name type="common">Marine rotifer</name>
    <name type="synonym">Brachionus muelleri</name>
    <dbReference type="NCBI Taxonomy" id="10195"/>
    <lineage>
        <taxon>Eukaryota</taxon>
        <taxon>Metazoa</taxon>
        <taxon>Spiralia</taxon>
        <taxon>Gnathifera</taxon>
        <taxon>Rotifera</taxon>
        <taxon>Eurotatoria</taxon>
        <taxon>Monogononta</taxon>
        <taxon>Pseudotrocha</taxon>
        <taxon>Ploima</taxon>
        <taxon>Brachionidae</taxon>
        <taxon>Brachionus</taxon>
    </lineage>
</organism>
<dbReference type="EMBL" id="REGN01008272">
    <property type="protein sequence ID" value="RNA04001.1"/>
    <property type="molecule type" value="Genomic_DNA"/>
</dbReference>
<proteinExistence type="predicted"/>
<name>A0A3M7PZ44_BRAPC</name>
<evidence type="ECO:0000313" key="1">
    <source>
        <dbReference type="EMBL" id="RNA04001.1"/>
    </source>
</evidence>
<evidence type="ECO:0000313" key="2">
    <source>
        <dbReference type="Proteomes" id="UP000276133"/>
    </source>
</evidence>
<dbReference type="Proteomes" id="UP000276133">
    <property type="component" value="Unassembled WGS sequence"/>
</dbReference>
<accession>A0A3M7PZ44</accession>
<protein>
    <submittedName>
        <fullName evidence="1">Uncharacterized protein</fullName>
    </submittedName>
</protein>